<evidence type="ECO:0000313" key="11">
    <source>
        <dbReference type="Proteomes" id="UP001355207"/>
    </source>
</evidence>
<feature type="domain" description="Deacetylase sirtuin-type" evidence="9">
    <location>
        <begin position="16"/>
        <end position="338"/>
    </location>
</feature>
<evidence type="ECO:0000313" key="10">
    <source>
        <dbReference type="EMBL" id="WWC89252.1"/>
    </source>
</evidence>
<proteinExistence type="inferred from homology"/>
<dbReference type="GO" id="GO:0005634">
    <property type="term" value="C:nucleus"/>
    <property type="evidence" value="ECO:0007669"/>
    <property type="project" value="TreeGrafter"/>
</dbReference>
<reference evidence="10 11" key="1">
    <citation type="submission" date="2024-01" db="EMBL/GenBank/DDBJ databases">
        <title>Comparative genomics of Cryptococcus and Kwoniella reveals pathogenesis evolution and contrasting modes of karyotype evolution via chromosome fusion or intercentromeric recombination.</title>
        <authorList>
            <person name="Coelho M.A."/>
            <person name="David-Palma M."/>
            <person name="Shea T."/>
            <person name="Bowers K."/>
            <person name="McGinley-Smith S."/>
            <person name="Mohammad A.W."/>
            <person name="Gnirke A."/>
            <person name="Yurkov A.M."/>
            <person name="Nowrousian M."/>
            <person name="Sun S."/>
            <person name="Cuomo C.A."/>
            <person name="Heitman J."/>
        </authorList>
    </citation>
    <scope>NUCLEOTIDE SEQUENCE [LARGE SCALE GENOMIC DNA]</scope>
    <source>
        <strain evidence="10 11">CBS 6074</strain>
    </source>
</reference>
<evidence type="ECO:0000259" key="9">
    <source>
        <dbReference type="PROSITE" id="PS50305"/>
    </source>
</evidence>
<feature type="compositionally biased region" description="Polar residues" evidence="8">
    <location>
        <begin position="382"/>
        <end position="400"/>
    </location>
</feature>
<keyword evidence="7" id="KW-0862">Zinc</keyword>
<comment type="similarity">
    <text evidence="2">Belongs to the sirtuin family. Class I subfamily.</text>
</comment>
<keyword evidence="11" id="KW-1185">Reference proteome</keyword>
<dbReference type="InterPro" id="IPR026590">
    <property type="entry name" value="Ssirtuin_cat_dom"/>
</dbReference>
<dbReference type="InterPro" id="IPR026591">
    <property type="entry name" value="Sirtuin_cat_small_dom_sf"/>
</dbReference>
<organism evidence="10 11">
    <name type="scientific">Kwoniella dendrophila CBS 6074</name>
    <dbReference type="NCBI Taxonomy" id="1295534"/>
    <lineage>
        <taxon>Eukaryota</taxon>
        <taxon>Fungi</taxon>
        <taxon>Dikarya</taxon>
        <taxon>Basidiomycota</taxon>
        <taxon>Agaricomycotina</taxon>
        <taxon>Tremellomycetes</taxon>
        <taxon>Tremellales</taxon>
        <taxon>Cryptococcaceae</taxon>
        <taxon>Kwoniella</taxon>
    </lineage>
</organism>
<feature type="binding site" evidence="7">
    <location>
        <position position="197"/>
    </location>
    <ligand>
        <name>Zn(2+)</name>
        <dbReference type="ChEBI" id="CHEBI:29105"/>
    </ligand>
</feature>
<feature type="binding site" evidence="7">
    <location>
        <position position="204"/>
    </location>
    <ligand>
        <name>Zn(2+)</name>
        <dbReference type="ChEBI" id="CHEBI:29105"/>
    </ligand>
</feature>
<name>A0AAX4JV87_9TREE</name>
<evidence type="ECO:0000256" key="7">
    <source>
        <dbReference type="PROSITE-ProRule" id="PRU00236"/>
    </source>
</evidence>
<evidence type="ECO:0000256" key="1">
    <source>
        <dbReference type="ARBA" id="ARBA00004173"/>
    </source>
</evidence>
<dbReference type="Gene3D" id="3.30.1600.10">
    <property type="entry name" value="SIR2/SIRT2 'Small Domain"/>
    <property type="match status" value="1"/>
</dbReference>
<dbReference type="CDD" id="cd01407">
    <property type="entry name" value="SIR2-fam"/>
    <property type="match status" value="1"/>
</dbReference>
<dbReference type="Gene3D" id="3.40.50.1220">
    <property type="entry name" value="TPP-binding domain"/>
    <property type="match status" value="1"/>
</dbReference>
<dbReference type="PROSITE" id="PS50305">
    <property type="entry name" value="SIRTUIN"/>
    <property type="match status" value="1"/>
</dbReference>
<dbReference type="PANTHER" id="PTHR11085:SF8">
    <property type="entry name" value="NAD-DEPENDENT HISTONE DEACETYLASE HST3"/>
    <property type="match status" value="1"/>
</dbReference>
<feature type="region of interest" description="Disordered" evidence="8">
    <location>
        <begin position="350"/>
        <end position="477"/>
    </location>
</feature>
<feature type="compositionally biased region" description="Low complexity" evidence="8">
    <location>
        <begin position="401"/>
        <end position="412"/>
    </location>
</feature>
<keyword evidence="4" id="KW-0809">Transit peptide</keyword>
<feature type="binding site" evidence="7">
    <location>
        <position position="172"/>
    </location>
    <ligand>
        <name>Zn(2+)</name>
        <dbReference type="ChEBI" id="CHEBI:29105"/>
    </ligand>
</feature>
<dbReference type="InterPro" id="IPR003000">
    <property type="entry name" value="Sirtuin"/>
</dbReference>
<gene>
    <name evidence="10" type="ORF">L201_004172</name>
</gene>
<evidence type="ECO:0000256" key="8">
    <source>
        <dbReference type="SAM" id="MobiDB-lite"/>
    </source>
</evidence>
<feature type="active site" description="Proton acceptor" evidence="7">
    <location>
        <position position="164"/>
    </location>
</feature>
<dbReference type="PANTHER" id="PTHR11085">
    <property type="entry name" value="NAD-DEPENDENT PROTEIN DEACYLASE SIRTUIN-5, MITOCHONDRIAL-RELATED"/>
    <property type="match status" value="1"/>
</dbReference>
<protein>
    <recommendedName>
        <fullName evidence="9">Deacetylase sirtuin-type domain-containing protein</fullName>
    </recommendedName>
</protein>
<evidence type="ECO:0000256" key="5">
    <source>
        <dbReference type="ARBA" id="ARBA00023027"/>
    </source>
</evidence>
<keyword evidence="3" id="KW-0808">Transferase</keyword>
<dbReference type="GeneID" id="91094842"/>
<dbReference type="GO" id="GO:0046872">
    <property type="term" value="F:metal ion binding"/>
    <property type="evidence" value="ECO:0007669"/>
    <property type="project" value="UniProtKB-KW"/>
</dbReference>
<sequence length="617" mass="68914">MPITHLPLDHLLSSTAPEDFTARRQLSDVSTAIAKARRIVVVSGAGISCSSGIPDFRSADGLYSLVKSKYPDHFFNGKELFSSGLFSNPITTSIFYTFIAELYKECLKAKPTLTHEFISKLNNNKKLLRSYTQNVDGLERRLGLESGGRGKGFKKKETKNIELHGDLQRVRCILCQKDFPTNKDWLKSFQLGQAPECPACLERCESRMARSARATSVGTLRPSIVLYDEPHPLGDDIGSLQTYDLSRQPDLLLIMGTSLKVHGLKRLVKEFAKSVHSLNTPSENKRQNKKGIVVFVNATPPAAKEWEGIIDYHIQGETDKWVQKVEEEWRTIKPSDWETQTRLDGEMIVTAKPRPIKGKGRPKVIKPLVESDKLNEPVQLPTPRQTASPHSSPSKSQYQFKQIPSSPIPSSKLKPRPKITIKSSQTLDFDSNSELSDAPPTPPTPWSPSKRRTNAFDSPSKKTKSFDKDIPLTGLNSTPGKGNLFAFKIAKDDKLSASTSQEGINNEKIASFPAVSKENKQTNDIVAIDKENDWVDDEWGVFNTSRISPTKSQSTLKKKNHKFGEIKDQNVFQDLDLLPASISEKKTIPLKTRSTRIKAITVSSPRVRRKRTVAVKA</sequence>
<dbReference type="SUPFAM" id="SSF52467">
    <property type="entry name" value="DHS-like NAD/FAD-binding domain"/>
    <property type="match status" value="1"/>
</dbReference>
<feature type="compositionally biased region" description="Polar residues" evidence="8">
    <location>
        <begin position="421"/>
        <end position="435"/>
    </location>
</feature>
<dbReference type="GO" id="GO:0070403">
    <property type="term" value="F:NAD+ binding"/>
    <property type="evidence" value="ECO:0007669"/>
    <property type="project" value="InterPro"/>
</dbReference>
<evidence type="ECO:0000256" key="6">
    <source>
        <dbReference type="ARBA" id="ARBA00023128"/>
    </source>
</evidence>
<dbReference type="GO" id="GO:0017136">
    <property type="term" value="F:histone deacetylase activity, NAD-dependent"/>
    <property type="evidence" value="ECO:0007669"/>
    <property type="project" value="TreeGrafter"/>
</dbReference>
<dbReference type="RefSeq" id="XP_066076015.1">
    <property type="nucleotide sequence ID" value="XM_066219918.1"/>
</dbReference>
<dbReference type="InterPro" id="IPR029035">
    <property type="entry name" value="DHS-like_NAD/FAD-binding_dom"/>
</dbReference>
<keyword evidence="6" id="KW-0496">Mitochondrion</keyword>
<dbReference type="AlphaFoldDB" id="A0AAX4JV87"/>
<keyword evidence="7" id="KW-0479">Metal-binding</keyword>
<dbReference type="Pfam" id="PF02146">
    <property type="entry name" value="SIR2"/>
    <property type="match status" value="1"/>
</dbReference>
<dbReference type="GO" id="GO:0005739">
    <property type="term" value="C:mitochondrion"/>
    <property type="evidence" value="ECO:0007669"/>
    <property type="project" value="UniProtKB-SubCell"/>
</dbReference>
<dbReference type="Proteomes" id="UP001355207">
    <property type="component" value="Chromosome 5"/>
</dbReference>
<feature type="compositionally biased region" description="Basic residues" evidence="8">
    <location>
        <begin position="354"/>
        <end position="364"/>
    </location>
</feature>
<accession>A0AAX4JV87</accession>
<evidence type="ECO:0000256" key="2">
    <source>
        <dbReference type="ARBA" id="ARBA00006924"/>
    </source>
</evidence>
<comment type="subcellular location">
    <subcellularLocation>
        <location evidence="1">Mitochondrion</location>
    </subcellularLocation>
</comment>
<dbReference type="InterPro" id="IPR050134">
    <property type="entry name" value="NAD-dep_sirtuin_deacylases"/>
</dbReference>
<evidence type="ECO:0000256" key="4">
    <source>
        <dbReference type="ARBA" id="ARBA00022946"/>
    </source>
</evidence>
<dbReference type="EMBL" id="CP144102">
    <property type="protein sequence ID" value="WWC89252.1"/>
    <property type="molecule type" value="Genomic_DNA"/>
</dbReference>
<feature type="binding site" evidence="7">
    <location>
        <position position="175"/>
    </location>
    <ligand>
        <name>Zn(2+)</name>
        <dbReference type="ChEBI" id="CHEBI:29105"/>
    </ligand>
</feature>
<keyword evidence="5" id="KW-0520">NAD</keyword>
<evidence type="ECO:0000256" key="3">
    <source>
        <dbReference type="ARBA" id="ARBA00022679"/>
    </source>
</evidence>